<dbReference type="SMART" id="SM00448">
    <property type="entry name" value="REC"/>
    <property type="match status" value="1"/>
</dbReference>
<dbReference type="RefSeq" id="WP_151149092.1">
    <property type="nucleotide sequence ID" value="NZ_WAIE01000001.1"/>
</dbReference>
<dbReference type="InterPro" id="IPR011006">
    <property type="entry name" value="CheY-like_superfamily"/>
</dbReference>
<organism evidence="5 6">
    <name type="scientific">Pseudodesulfovibrio senegalensis</name>
    <dbReference type="NCBI Taxonomy" id="1721087"/>
    <lineage>
        <taxon>Bacteria</taxon>
        <taxon>Pseudomonadati</taxon>
        <taxon>Thermodesulfobacteriota</taxon>
        <taxon>Desulfovibrionia</taxon>
        <taxon>Desulfovibrionales</taxon>
        <taxon>Desulfovibrionaceae</taxon>
    </lineage>
</organism>
<evidence type="ECO:0000256" key="3">
    <source>
        <dbReference type="PROSITE-ProRule" id="PRU00169"/>
    </source>
</evidence>
<dbReference type="PROSITE" id="PS50110">
    <property type="entry name" value="RESPONSE_REGULATORY"/>
    <property type="match status" value="1"/>
</dbReference>
<dbReference type="InterPro" id="IPR050595">
    <property type="entry name" value="Bact_response_regulator"/>
</dbReference>
<protein>
    <submittedName>
        <fullName evidence="5">Response regulator</fullName>
    </submittedName>
</protein>
<gene>
    <name evidence="5" type="ORF">F8A88_01095</name>
</gene>
<dbReference type="Gene3D" id="3.40.50.2300">
    <property type="match status" value="1"/>
</dbReference>
<feature type="domain" description="Response regulatory" evidence="4">
    <location>
        <begin position="7"/>
        <end position="121"/>
    </location>
</feature>
<keyword evidence="2" id="KW-0902">Two-component regulatory system</keyword>
<accession>A0A6N6N3Z4</accession>
<keyword evidence="1 3" id="KW-0597">Phosphoprotein</keyword>
<dbReference type="Proteomes" id="UP000438699">
    <property type="component" value="Unassembled WGS sequence"/>
</dbReference>
<dbReference type="AlphaFoldDB" id="A0A6N6N3Z4"/>
<comment type="caution">
    <text evidence="5">The sequence shown here is derived from an EMBL/GenBank/DDBJ whole genome shotgun (WGS) entry which is preliminary data.</text>
</comment>
<sequence>MSDEPTRVLLVDDETGFTEVMSKRLARRGMLVRTAAGGAEAIRKLRDEDFHVALLDLKMEDMSGIEVLQIFKKMVPDMPVIMLTGHGSEEAAREGMQQGAFDYLLKPCDFEQLLAKIKAATAQQ</sequence>
<dbReference type="InterPro" id="IPR001789">
    <property type="entry name" value="Sig_transdc_resp-reg_receiver"/>
</dbReference>
<dbReference type="PANTHER" id="PTHR44591">
    <property type="entry name" value="STRESS RESPONSE REGULATOR PROTEIN 1"/>
    <property type="match status" value="1"/>
</dbReference>
<evidence type="ECO:0000256" key="2">
    <source>
        <dbReference type="ARBA" id="ARBA00023012"/>
    </source>
</evidence>
<reference evidence="5 6" key="1">
    <citation type="journal article" date="2017" name="Int. J. Syst. Evol. Microbiol.">
        <title>Desulfovibrio senegalensis sp. nov., a mesophilic sulfate reducer isolated from marine sediment.</title>
        <authorList>
            <person name="Thioye A."/>
            <person name="Gam Z.B.A."/>
            <person name="Mbengue M."/>
            <person name="Cayol J.L."/>
            <person name="Joseph-Bartoli M."/>
            <person name="Toure-Kane C."/>
            <person name="Labat M."/>
        </authorList>
    </citation>
    <scope>NUCLEOTIDE SEQUENCE [LARGE SCALE GENOMIC DNA]</scope>
    <source>
        <strain evidence="5 6">DSM 101509</strain>
    </source>
</reference>
<dbReference type="Pfam" id="PF00072">
    <property type="entry name" value="Response_reg"/>
    <property type="match status" value="1"/>
</dbReference>
<keyword evidence="6" id="KW-1185">Reference proteome</keyword>
<dbReference type="EMBL" id="WAIE01000001">
    <property type="protein sequence ID" value="KAB1442902.1"/>
    <property type="molecule type" value="Genomic_DNA"/>
</dbReference>
<proteinExistence type="predicted"/>
<evidence type="ECO:0000259" key="4">
    <source>
        <dbReference type="PROSITE" id="PS50110"/>
    </source>
</evidence>
<dbReference type="PANTHER" id="PTHR44591:SF14">
    <property type="entry name" value="PROTEIN PILG"/>
    <property type="match status" value="1"/>
</dbReference>
<dbReference type="OrthoDB" id="9800029at2"/>
<evidence type="ECO:0000313" key="5">
    <source>
        <dbReference type="EMBL" id="KAB1442902.1"/>
    </source>
</evidence>
<dbReference type="GO" id="GO:0000160">
    <property type="term" value="P:phosphorelay signal transduction system"/>
    <property type="evidence" value="ECO:0007669"/>
    <property type="project" value="UniProtKB-KW"/>
</dbReference>
<feature type="modified residue" description="4-aspartylphosphate" evidence="3">
    <location>
        <position position="56"/>
    </location>
</feature>
<evidence type="ECO:0000256" key="1">
    <source>
        <dbReference type="ARBA" id="ARBA00022553"/>
    </source>
</evidence>
<evidence type="ECO:0000313" key="6">
    <source>
        <dbReference type="Proteomes" id="UP000438699"/>
    </source>
</evidence>
<name>A0A6N6N3Z4_9BACT</name>
<dbReference type="SUPFAM" id="SSF52172">
    <property type="entry name" value="CheY-like"/>
    <property type="match status" value="1"/>
</dbReference>